<feature type="region of interest" description="Disordered" evidence="1">
    <location>
        <begin position="306"/>
        <end position="385"/>
    </location>
</feature>
<sequence>MSKNGAIDSSNHIDQQQPHTSKSRRYSPGNSKNEGESIYFEDKDDAVINLNLSQEEKEDALSPVEECVEAYLKRLENRCSDIWGHEFDSDLSDDDMFYSFRHCQALRDKAEREEREQEKIEKAEDGRLPKIDYLDIMKALGEVPVKIDHIPIEKPTWKRQRLMFSTQTDRALLCPRLPKELVQADSVRAKNSTNGTKPSLVHVRPAWRPLPSTSHSVPASTTRPQKKIKENEKIPMDQPSTSKKHFVNNQTDRPVVSKEPSTSKKHPVKRKVQNEVIPDKENGRRMLGCPPFKQPNVKAAKIIPARRGTNLQPSKPAATPSPNRVTSSTSAKPKPELQRSENGDASNYVTSTTSSPHSISSQYSTPSTSHPDSPVVNTPVSTPTSHVIRLKRQGDGYAVKENIAAPTTPQIHRRNVSSNVKASVVKPQMNQRQNVSSSVIKKDIVSPVKTQMHQRNVSKPPMSAKELERQLDMADWQKILEQLPFGAEYIDVFTCMDGIVRYKIRKFRYPSIRDGVCVRKECYYRKIIDEDGTPLEDTYHLVTEKRLKQLILAEERKGSSEAPIDLD</sequence>
<gene>
    <name evidence="2" type="ORF">L596_024549</name>
</gene>
<keyword evidence="3" id="KW-1185">Reference proteome</keyword>
<organism evidence="2 3">
    <name type="scientific">Steinernema carpocapsae</name>
    <name type="common">Entomopathogenic nematode</name>
    <dbReference type="NCBI Taxonomy" id="34508"/>
    <lineage>
        <taxon>Eukaryota</taxon>
        <taxon>Metazoa</taxon>
        <taxon>Ecdysozoa</taxon>
        <taxon>Nematoda</taxon>
        <taxon>Chromadorea</taxon>
        <taxon>Rhabditida</taxon>
        <taxon>Tylenchina</taxon>
        <taxon>Panagrolaimomorpha</taxon>
        <taxon>Strongyloidoidea</taxon>
        <taxon>Steinernematidae</taxon>
        <taxon>Steinernema</taxon>
    </lineage>
</organism>
<feature type="compositionally biased region" description="Polar residues" evidence="1">
    <location>
        <begin position="211"/>
        <end position="223"/>
    </location>
</feature>
<feature type="compositionally biased region" description="Polar residues" evidence="1">
    <location>
        <begin position="320"/>
        <end position="331"/>
    </location>
</feature>
<accession>A0A4V5ZZR5</accession>
<reference evidence="2 3" key="2">
    <citation type="journal article" date="2019" name="G3 (Bethesda)">
        <title>Hybrid Assembly of the Genome of the Entomopathogenic Nematode Steinernema carpocapsae Identifies the X-Chromosome.</title>
        <authorList>
            <person name="Serra L."/>
            <person name="Macchietto M."/>
            <person name="Macias-Munoz A."/>
            <person name="McGill C.J."/>
            <person name="Rodriguez I.M."/>
            <person name="Rodriguez B."/>
            <person name="Murad R."/>
            <person name="Mortazavi A."/>
        </authorList>
    </citation>
    <scope>NUCLEOTIDE SEQUENCE [LARGE SCALE GENOMIC DNA]</scope>
    <source>
        <strain evidence="2 3">ALL</strain>
    </source>
</reference>
<evidence type="ECO:0000313" key="2">
    <source>
        <dbReference type="EMBL" id="TKR68585.1"/>
    </source>
</evidence>
<name>A0A4V5ZZR5_STECR</name>
<feature type="region of interest" description="Disordered" evidence="1">
    <location>
        <begin position="187"/>
        <end position="294"/>
    </location>
</feature>
<dbReference type="AlphaFoldDB" id="A0A4V5ZZR5"/>
<feature type="compositionally biased region" description="Basic and acidic residues" evidence="1">
    <location>
        <begin position="333"/>
        <end position="342"/>
    </location>
</feature>
<feature type="compositionally biased region" description="Polar residues" evidence="1">
    <location>
        <begin position="1"/>
        <end position="20"/>
    </location>
</feature>
<feature type="compositionally biased region" description="Polar residues" evidence="1">
    <location>
        <begin position="375"/>
        <end position="385"/>
    </location>
</feature>
<evidence type="ECO:0000256" key="1">
    <source>
        <dbReference type="SAM" id="MobiDB-lite"/>
    </source>
</evidence>
<evidence type="ECO:0000313" key="3">
    <source>
        <dbReference type="Proteomes" id="UP000298663"/>
    </source>
</evidence>
<reference evidence="2 3" key="1">
    <citation type="journal article" date="2015" name="Genome Biol.">
        <title>Comparative genomics of Steinernema reveals deeply conserved gene regulatory networks.</title>
        <authorList>
            <person name="Dillman A.R."/>
            <person name="Macchietto M."/>
            <person name="Porter C.F."/>
            <person name="Rogers A."/>
            <person name="Williams B."/>
            <person name="Antoshechkin I."/>
            <person name="Lee M.M."/>
            <person name="Goodwin Z."/>
            <person name="Lu X."/>
            <person name="Lewis E.E."/>
            <person name="Goodrich-Blair H."/>
            <person name="Stock S.P."/>
            <person name="Adams B.J."/>
            <person name="Sternberg P.W."/>
            <person name="Mortazavi A."/>
        </authorList>
    </citation>
    <scope>NUCLEOTIDE SEQUENCE [LARGE SCALE GENOMIC DNA]</scope>
    <source>
        <strain evidence="2 3">ALL</strain>
    </source>
</reference>
<dbReference type="EMBL" id="AZBU02000008">
    <property type="protein sequence ID" value="TKR68585.1"/>
    <property type="molecule type" value="Genomic_DNA"/>
</dbReference>
<protein>
    <submittedName>
        <fullName evidence="2">Uncharacterized protein</fullName>
    </submittedName>
</protein>
<dbReference type="Proteomes" id="UP000298663">
    <property type="component" value="Unassembled WGS sequence"/>
</dbReference>
<proteinExistence type="predicted"/>
<feature type="region of interest" description="Disordered" evidence="1">
    <location>
        <begin position="1"/>
        <end position="40"/>
    </location>
</feature>
<feature type="compositionally biased region" description="Low complexity" evidence="1">
    <location>
        <begin position="350"/>
        <end position="371"/>
    </location>
</feature>
<comment type="caution">
    <text evidence="2">The sequence shown here is derived from an EMBL/GenBank/DDBJ whole genome shotgun (WGS) entry which is preliminary data.</text>
</comment>